<dbReference type="CDD" id="cd19757">
    <property type="entry name" value="Bbox1"/>
    <property type="match status" value="1"/>
</dbReference>
<organism evidence="1">
    <name type="scientific">marine sediment metagenome</name>
    <dbReference type="NCBI Taxonomy" id="412755"/>
    <lineage>
        <taxon>unclassified sequences</taxon>
        <taxon>metagenomes</taxon>
        <taxon>ecological metagenomes</taxon>
    </lineage>
</organism>
<dbReference type="EMBL" id="LAZR01060593">
    <property type="protein sequence ID" value="KKK65362.1"/>
    <property type="molecule type" value="Genomic_DNA"/>
</dbReference>
<evidence type="ECO:0000313" key="1">
    <source>
        <dbReference type="EMBL" id="KKK65362.1"/>
    </source>
</evidence>
<reference evidence="1" key="1">
    <citation type="journal article" date="2015" name="Nature">
        <title>Complex archaea that bridge the gap between prokaryotes and eukaryotes.</title>
        <authorList>
            <person name="Spang A."/>
            <person name="Saw J.H."/>
            <person name="Jorgensen S.L."/>
            <person name="Zaremba-Niedzwiedzka K."/>
            <person name="Martijn J."/>
            <person name="Lind A.E."/>
            <person name="van Eijk R."/>
            <person name="Schleper C."/>
            <person name="Guy L."/>
            <person name="Ettema T.J."/>
        </authorList>
    </citation>
    <scope>NUCLEOTIDE SEQUENCE</scope>
</reference>
<name>A0A0F8X8D5_9ZZZZ</name>
<gene>
    <name evidence="1" type="ORF">LCGC14_2974880</name>
</gene>
<proteinExistence type="predicted"/>
<sequence length="110" mass="12425">MVKTETILCDVCKEKIGISKCSICDKDLCSSCWVISWLEVNGVYPDGSGTFGRYTLYFCGNCHSKLVSNTSSNKPLLENEFLKKLSKKTINHIKRKLILNNLENTSKEDL</sequence>
<dbReference type="AlphaFoldDB" id="A0A0F8X8D5"/>
<comment type="caution">
    <text evidence="1">The sequence shown here is derived from an EMBL/GenBank/DDBJ whole genome shotgun (WGS) entry which is preliminary data.</text>
</comment>
<protein>
    <submittedName>
        <fullName evidence="1">Uncharacterized protein</fullName>
    </submittedName>
</protein>
<accession>A0A0F8X8D5</accession>